<evidence type="ECO:0000313" key="1">
    <source>
        <dbReference type="EMBL" id="TPP58231.1"/>
    </source>
</evidence>
<sequence length="70" mass="8326">MLDIGYMWMLRTQCSLCSQLLSRARLSSCHWRASKRWIKLAFFCDVPMRNSYPICNSIHLTWSCPDVHLF</sequence>
<reference evidence="1 2" key="1">
    <citation type="submission" date="2019-04" db="EMBL/GenBank/DDBJ databases">
        <title>Annotation for the trematode Fasciola gigantica.</title>
        <authorList>
            <person name="Choi Y.-J."/>
        </authorList>
    </citation>
    <scope>NUCLEOTIDE SEQUENCE [LARGE SCALE GENOMIC DNA]</scope>
    <source>
        <strain evidence="1">Uganda_cow_1</strain>
    </source>
</reference>
<dbReference type="Proteomes" id="UP000316759">
    <property type="component" value="Unassembled WGS sequence"/>
</dbReference>
<comment type="caution">
    <text evidence="1">The sequence shown here is derived from an EMBL/GenBank/DDBJ whole genome shotgun (WGS) entry which is preliminary data.</text>
</comment>
<dbReference type="EMBL" id="SUNJ01012230">
    <property type="protein sequence ID" value="TPP58231.1"/>
    <property type="molecule type" value="Genomic_DNA"/>
</dbReference>
<proteinExistence type="predicted"/>
<keyword evidence="2" id="KW-1185">Reference proteome</keyword>
<accession>A0A504YCE3</accession>
<evidence type="ECO:0000313" key="2">
    <source>
        <dbReference type="Proteomes" id="UP000316759"/>
    </source>
</evidence>
<organism evidence="1 2">
    <name type="scientific">Fasciola gigantica</name>
    <name type="common">Giant liver fluke</name>
    <dbReference type="NCBI Taxonomy" id="46835"/>
    <lineage>
        <taxon>Eukaryota</taxon>
        <taxon>Metazoa</taxon>
        <taxon>Spiralia</taxon>
        <taxon>Lophotrochozoa</taxon>
        <taxon>Platyhelminthes</taxon>
        <taxon>Trematoda</taxon>
        <taxon>Digenea</taxon>
        <taxon>Plagiorchiida</taxon>
        <taxon>Echinostomata</taxon>
        <taxon>Echinostomatoidea</taxon>
        <taxon>Fasciolidae</taxon>
        <taxon>Fasciola</taxon>
    </lineage>
</organism>
<gene>
    <name evidence="1" type="ORF">FGIG_01695</name>
</gene>
<dbReference type="AlphaFoldDB" id="A0A504YCE3"/>
<protein>
    <submittedName>
        <fullName evidence="1">Uncharacterized protein</fullName>
    </submittedName>
</protein>
<name>A0A504YCE3_FASGI</name>